<feature type="compositionally biased region" description="Low complexity" evidence="1">
    <location>
        <begin position="47"/>
        <end position="62"/>
    </location>
</feature>
<dbReference type="Proteomes" id="UP001501612">
    <property type="component" value="Unassembled WGS sequence"/>
</dbReference>
<dbReference type="RefSeq" id="WP_344009105.1">
    <property type="nucleotide sequence ID" value="NZ_BAAAMY010000014.1"/>
</dbReference>
<protein>
    <recommendedName>
        <fullName evidence="2">DUF6318 domain-containing protein</fullName>
    </recommendedName>
</protein>
<keyword evidence="4" id="KW-1185">Reference proteome</keyword>
<feature type="compositionally biased region" description="Polar residues" evidence="1">
    <location>
        <begin position="35"/>
        <end position="45"/>
    </location>
</feature>
<reference evidence="4" key="1">
    <citation type="journal article" date="2019" name="Int. J. Syst. Evol. Microbiol.">
        <title>The Global Catalogue of Microorganisms (GCM) 10K type strain sequencing project: providing services to taxonomists for standard genome sequencing and annotation.</title>
        <authorList>
            <consortium name="The Broad Institute Genomics Platform"/>
            <consortium name="The Broad Institute Genome Sequencing Center for Infectious Disease"/>
            <person name="Wu L."/>
            <person name="Ma J."/>
        </authorList>
    </citation>
    <scope>NUCLEOTIDE SEQUENCE [LARGE SCALE GENOMIC DNA]</scope>
    <source>
        <strain evidence="4">JCM 14046</strain>
    </source>
</reference>
<sequence length="194" mass="20454">MHHPRTVLALVLTGTLLLGAGCSDEGAEADPQPILPSSSSASPTDEPTPSASPTEAPTMPAAAEERTLGGAEAFVRHWVDTFNYSTSTGATQPLETLSDDTCEGCANIVSATDVIYDAGGRIESTGWKIRRVGVTPGETVRAPSVAAQIQRSSQRVFQTPEGRADRYEGGPAAYIFDLTWSGGWRMAEVEVVDS</sequence>
<evidence type="ECO:0000313" key="3">
    <source>
        <dbReference type="EMBL" id="GAA1930309.1"/>
    </source>
</evidence>
<name>A0ABP5B761_9ACTN</name>
<dbReference type="InterPro" id="IPR046281">
    <property type="entry name" value="DUF6318"/>
</dbReference>
<evidence type="ECO:0000256" key="1">
    <source>
        <dbReference type="SAM" id="MobiDB-lite"/>
    </source>
</evidence>
<accession>A0ABP5B761</accession>
<feature type="domain" description="DUF6318" evidence="2">
    <location>
        <begin position="56"/>
        <end position="154"/>
    </location>
</feature>
<evidence type="ECO:0000313" key="4">
    <source>
        <dbReference type="Proteomes" id="UP001501612"/>
    </source>
</evidence>
<evidence type="ECO:0000259" key="2">
    <source>
        <dbReference type="Pfam" id="PF19843"/>
    </source>
</evidence>
<gene>
    <name evidence="3" type="ORF">GCM10009737_35320</name>
</gene>
<dbReference type="Pfam" id="PF19843">
    <property type="entry name" value="DUF6318"/>
    <property type="match status" value="1"/>
</dbReference>
<dbReference type="PROSITE" id="PS51257">
    <property type="entry name" value="PROKAR_LIPOPROTEIN"/>
    <property type="match status" value="1"/>
</dbReference>
<comment type="caution">
    <text evidence="3">The sequence shown here is derived from an EMBL/GenBank/DDBJ whole genome shotgun (WGS) entry which is preliminary data.</text>
</comment>
<proteinExistence type="predicted"/>
<organism evidence="3 4">
    <name type="scientific">Nocardioides lentus</name>
    <dbReference type="NCBI Taxonomy" id="338077"/>
    <lineage>
        <taxon>Bacteria</taxon>
        <taxon>Bacillati</taxon>
        <taxon>Actinomycetota</taxon>
        <taxon>Actinomycetes</taxon>
        <taxon>Propionibacteriales</taxon>
        <taxon>Nocardioidaceae</taxon>
        <taxon>Nocardioides</taxon>
    </lineage>
</organism>
<feature type="region of interest" description="Disordered" evidence="1">
    <location>
        <begin position="23"/>
        <end position="64"/>
    </location>
</feature>
<dbReference type="EMBL" id="BAAAMY010000014">
    <property type="protein sequence ID" value="GAA1930309.1"/>
    <property type="molecule type" value="Genomic_DNA"/>
</dbReference>